<dbReference type="AlphaFoldDB" id="A0A3S5CPB3"/>
<organism evidence="2 3">
    <name type="scientific">Protopolystoma xenopodis</name>
    <dbReference type="NCBI Taxonomy" id="117903"/>
    <lineage>
        <taxon>Eukaryota</taxon>
        <taxon>Metazoa</taxon>
        <taxon>Spiralia</taxon>
        <taxon>Lophotrochozoa</taxon>
        <taxon>Platyhelminthes</taxon>
        <taxon>Monogenea</taxon>
        <taxon>Polyopisthocotylea</taxon>
        <taxon>Polystomatidea</taxon>
        <taxon>Polystomatidae</taxon>
        <taxon>Protopolystoma</taxon>
    </lineage>
</organism>
<name>A0A3S5CPB3_9PLAT</name>
<sequence length="84" mass="8613">MAVEAVVEAGSAEDETGSDVEIATEDCSFELVTIGVKEEERNADSSTSSNDIEVPACSTKTLPSLPVVRGSSILCPAGAPEILS</sequence>
<protein>
    <submittedName>
        <fullName evidence="2">Uncharacterized protein</fullName>
    </submittedName>
</protein>
<gene>
    <name evidence="2" type="ORF">PXEA_LOCUS18816</name>
</gene>
<evidence type="ECO:0000256" key="1">
    <source>
        <dbReference type="SAM" id="MobiDB-lite"/>
    </source>
</evidence>
<dbReference type="Proteomes" id="UP000784294">
    <property type="component" value="Unassembled WGS sequence"/>
</dbReference>
<feature type="region of interest" description="Disordered" evidence="1">
    <location>
        <begin position="1"/>
        <end position="20"/>
    </location>
</feature>
<feature type="compositionally biased region" description="Low complexity" evidence="1">
    <location>
        <begin position="1"/>
        <end position="10"/>
    </location>
</feature>
<dbReference type="EMBL" id="CAAALY010073564">
    <property type="protein sequence ID" value="VEL25376.1"/>
    <property type="molecule type" value="Genomic_DNA"/>
</dbReference>
<proteinExistence type="predicted"/>
<reference evidence="2" key="1">
    <citation type="submission" date="2018-11" db="EMBL/GenBank/DDBJ databases">
        <authorList>
            <consortium name="Pathogen Informatics"/>
        </authorList>
    </citation>
    <scope>NUCLEOTIDE SEQUENCE</scope>
</reference>
<evidence type="ECO:0000313" key="2">
    <source>
        <dbReference type="EMBL" id="VEL25376.1"/>
    </source>
</evidence>
<evidence type="ECO:0000313" key="3">
    <source>
        <dbReference type="Proteomes" id="UP000784294"/>
    </source>
</evidence>
<feature type="compositionally biased region" description="Acidic residues" evidence="1">
    <location>
        <begin position="11"/>
        <end position="20"/>
    </location>
</feature>
<keyword evidence="3" id="KW-1185">Reference proteome</keyword>
<accession>A0A3S5CPB3</accession>
<comment type="caution">
    <text evidence="2">The sequence shown here is derived from an EMBL/GenBank/DDBJ whole genome shotgun (WGS) entry which is preliminary data.</text>
</comment>